<accession>A0A5F9CMQ1</accession>
<evidence type="ECO:0000256" key="6">
    <source>
        <dbReference type="ARBA" id="ARBA00022448"/>
    </source>
</evidence>
<evidence type="ECO:0000256" key="12">
    <source>
        <dbReference type="ARBA" id="ARBA00030376"/>
    </source>
</evidence>
<reference evidence="15 16" key="1">
    <citation type="journal article" date="2011" name="Nature">
        <title>A high-resolution map of human evolutionary constraint using 29 mammals.</title>
        <authorList>
            <person name="Lindblad-Toh K."/>
            <person name="Garber M."/>
            <person name="Zuk O."/>
            <person name="Lin M.F."/>
            <person name="Parker B.J."/>
            <person name="Washietl S."/>
            <person name="Kheradpour P."/>
            <person name="Ernst J."/>
            <person name="Jordan G."/>
            <person name="Mauceli E."/>
            <person name="Ward L.D."/>
            <person name="Lowe C.B."/>
            <person name="Holloway A.K."/>
            <person name="Clamp M."/>
            <person name="Gnerre S."/>
            <person name="Alfoldi J."/>
            <person name="Beal K."/>
            <person name="Chang J."/>
            <person name="Clawson H."/>
            <person name="Cuff J."/>
            <person name="Di Palma F."/>
            <person name="Fitzgerald S."/>
            <person name="Flicek P."/>
            <person name="Guttman M."/>
            <person name="Hubisz M.J."/>
            <person name="Jaffe D.B."/>
            <person name="Jungreis I."/>
            <person name="Kent W.J."/>
            <person name="Kostka D."/>
            <person name="Lara M."/>
            <person name="Martins A.L."/>
            <person name="Massingham T."/>
            <person name="Moltke I."/>
            <person name="Raney B.J."/>
            <person name="Rasmussen M.D."/>
            <person name="Robinson J."/>
            <person name="Stark A."/>
            <person name="Vilella A.J."/>
            <person name="Wen J."/>
            <person name="Xie X."/>
            <person name="Zody M.C."/>
            <person name="Baldwin J."/>
            <person name="Bloom T."/>
            <person name="Chin C.W."/>
            <person name="Heiman D."/>
            <person name="Nicol R."/>
            <person name="Nusbaum C."/>
            <person name="Young S."/>
            <person name="Wilkinson J."/>
            <person name="Worley K.C."/>
            <person name="Kovar C.L."/>
            <person name="Muzny D.M."/>
            <person name="Gibbs R.A."/>
            <person name="Cree A."/>
            <person name="Dihn H.H."/>
            <person name="Fowler G."/>
            <person name="Jhangiani S."/>
            <person name="Joshi V."/>
            <person name="Lee S."/>
            <person name="Lewis L.R."/>
            <person name="Nazareth L.V."/>
            <person name="Okwuonu G."/>
            <person name="Santibanez J."/>
            <person name="Warren W.C."/>
            <person name="Mardis E.R."/>
            <person name="Weinstock G.M."/>
            <person name="Wilson R.K."/>
            <person name="Delehaunty K."/>
            <person name="Dooling D."/>
            <person name="Fronik C."/>
            <person name="Fulton L."/>
            <person name="Fulton B."/>
            <person name="Graves T."/>
            <person name="Minx P."/>
            <person name="Sodergren E."/>
            <person name="Birney E."/>
            <person name="Margulies E.H."/>
            <person name="Herrero J."/>
            <person name="Green E.D."/>
            <person name="Haussler D."/>
            <person name="Siepel A."/>
            <person name="Goldman N."/>
            <person name="Pollard K.S."/>
            <person name="Pedersen J.S."/>
            <person name="Lander E.S."/>
            <person name="Kellis M."/>
        </authorList>
    </citation>
    <scope>NUCLEOTIDE SEQUENCE [LARGE SCALE GENOMIC DNA]</scope>
    <source>
        <strain evidence="15 16">Thorbecke inbred</strain>
    </source>
</reference>
<keyword evidence="11" id="KW-0472">Membrane</keyword>
<evidence type="ECO:0000256" key="13">
    <source>
        <dbReference type="ARBA" id="ARBA00032483"/>
    </source>
</evidence>
<dbReference type="GO" id="GO:0005743">
    <property type="term" value="C:mitochondrial inner membrane"/>
    <property type="evidence" value="ECO:0007669"/>
    <property type="project" value="UniProtKB-SubCell"/>
</dbReference>
<dbReference type="SMR" id="A0A5F9CMQ1"/>
<evidence type="ECO:0000256" key="4">
    <source>
        <dbReference type="ARBA" id="ARBA00011533"/>
    </source>
</evidence>
<dbReference type="InParanoid" id="A0A5F9CMQ1"/>
<evidence type="ECO:0000256" key="7">
    <source>
        <dbReference type="ARBA" id="ARBA00022660"/>
    </source>
</evidence>
<dbReference type="PANTHER" id="PTHR12653:SF0">
    <property type="entry name" value="NADH DEHYDROGENASE [UBIQUINONE] 1 ALPHA SUBCOMPLEX SUBUNIT 5"/>
    <property type="match status" value="1"/>
</dbReference>
<evidence type="ECO:0000313" key="16">
    <source>
        <dbReference type="Proteomes" id="UP000001811"/>
    </source>
</evidence>
<dbReference type="Bgee" id="ENSOCUG00000039654">
    <property type="expression patterns" value="Expressed in heart and 7 other cell types or tissues"/>
</dbReference>
<evidence type="ECO:0000313" key="15">
    <source>
        <dbReference type="Ensembl" id="ENSOCUP00000034987.1"/>
    </source>
</evidence>
<dbReference type="STRING" id="9986.ENSOCUP00000034987"/>
<name>A0A5F9CMQ1_RABIT</name>
<comment type="subunit">
    <text evidence="4">Complex I is composed of 45 different subunits.</text>
</comment>
<keyword evidence="10" id="KW-0496">Mitochondrion</keyword>
<evidence type="ECO:0000256" key="8">
    <source>
        <dbReference type="ARBA" id="ARBA00022792"/>
    </source>
</evidence>
<evidence type="ECO:0000256" key="3">
    <source>
        <dbReference type="ARBA" id="ARBA00010261"/>
    </source>
</evidence>
<dbReference type="InterPro" id="IPR006806">
    <property type="entry name" value="NDUFA5"/>
</dbReference>
<keyword evidence="8" id="KW-0999">Mitochondrion inner membrane</keyword>
<organism evidence="15 16">
    <name type="scientific">Oryctolagus cuniculus</name>
    <name type="common">Rabbit</name>
    <dbReference type="NCBI Taxonomy" id="9986"/>
    <lineage>
        <taxon>Eukaryota</taxon>
        <taxon>Metazoa</taxon>
        <taxon>Chordata</taxon>
        <taxon>Craniata</taxon>
        <taxon>Vertebrata</taxon>
        <taxon>Euteleostomi</taxon>
        <taxon>Mammalia</taxon>
        <taxon>Eutheria</taxon>
        <taxon>Euarchontoglires</taxon>
        <taxon>Glires</taxon>
        <taxon>Lagomorpha</taxon>
        <taxon>Leporidae</taxon>
        <taxon>Oryctolagus</taxon>
    </lineage>
</organism>
<keyword evidence="7" id="KW-0679">Respiratory chain</keyword>
<keyword evidence="9" id="KW-0249">Electron transport</keyword>
<dbReference type="GeneTree" id="ENSGT00940000168615"/>
<keyword evidence="16" id="KW-1185">Reference proteome</keyword>
<evidence type="ECO:0000256" key="5">
    <source>
        <dbReference type="ARBA" id="ARBA00016385"/>
    </source>
</evidence>
<evidence type="ECO:0000256" key="1">
    <source>
        <dbReference type="ARBA" id="ARBA00003195"/>
    </source>
</evidence>
<comment type="similarity">
    <text evidence="3">Belongs to the complex I NDUFA5 subunit family.</text>
</comment>
<comment type="function">
    <text evidence="1">Accessory subunit of the mitochondrial membrane respiratory chain NADH dehydrogenase (Complex I), that is believed not to be involved in catalysis. Complex I functions in the transfer of electrons from NADH to the respiratory chain. The immediate electron acceptor for the enzyme is believed to be ubiquinone.</text>
</comment>
<comment type="subcellular location">
    <subcellularLocation>
        <location evidence="2">Mitochondrion inner membrane</location>
        <topology evidence="2">Peripheral membrane protein</topology>
        <orientation evidence="2">Matrix side</orientation>
    </subcellularLocation>
</comment>
<reference evidence="15" key="2">
    <citation type="submission" date="2025-08" db="UniProtKB">
        <authorList>
            <consortium name="Ensembl"/>
        </authorList>
    </citation>
    <scope>IDENTIFICATION</scope>
    <source>
        <strain evidence="15">Thorbecke</strain>
    </source>
</reference>
<keyword evidence="6" id="KW-0813">Transport</keyword>
<proteinExistence type="inferred from homology"/>
<reference evidence="15" key="3">
    <citation type="submission" date="2025-09" db="UniProtKB">
        <authorList>
            <consortium name="Ensembl"/>
        </authorList>
    </citation>
    <scope>IDENTIFICATION</scope>
    <source>
        <strain evidence="15">Thorbecke</strain>
    </source>
</reference>
<evidence type="ECO:0000256" key="10">
    <source>
        <dbReference type="ARBA" id="ARBA00023128"/>
    </source>
</evidence>
<protein>
    <recommendedName>
        <fullName evidence="5">NADH dehydrogenase [ubiquinone] 1 alpha subcomplex subunit 5</fullName>
    </recommendedName>
    <alternativeName>
        <fullName evidence="12">Complex I subunit B13</fullName>
    </alternativeName>
    <alternativeName>
        <fullName evidence="14">Complex I-13kD-B</fullName>
    </alternativeName>
    <alternativeName>
        <fullName evidence="13">NADH-ubiquinone oxidoreductase 13 kDa-B subunit</fullName>
    </alternativeName>
</protein>
<evidence type="ECO:0000256" key="2">
    <source>
        <dbReference type="ARBA" id="ARBA00004443"/>
    </source>
</evidence>
<dbReference type="Pfam" id="PF04716">
    <property type="entry name" value="ETC_C1_NDUFA5"/>
    <property type="match status" value="1"/>
</dbReference>
<evidence type="ECO:0000256" key="11">
    <source>
        <dbReference type="ARBA" id="ARBA00023136"/>
    </source>
</evidence>
<dbReference type="EMBL" id="AAGW02058215">
    <property type="status" value="NOT_ANNOTATED_CDS"/>
    <property type="molecule type" value="Genomic_DNA"/>
</dbReference>
<dbReference type="AlphaFoldDB" id="A0A5F9CMQ1"/>
<sequence length="65" mass="7490">MVGLLKEASDLLGLAVCFSPHVRLRILNRKVLDVLEQMPKNAAYRKYTEEFTNEKLISQFLVLIL</sequence>
<dbReference type="PANTHER" id="PTHR12653">
    <property type="entry name" value="NADH-UBIQUINONE OXIDOREDUCTASE 13 KD-B SUBUNIT"/>
    <property type="match status" value="1"/>
</dbReference>
<dbReference type="Proteomes" id="UP000001811">
    <property type="component" value="Chromosome 1"/>
</dbReference>
<dbReference type="GO" id="GO:0022904">
    <property type="term" value="P:respiratory electron transport chain"/>
    <property type="evidence" value="ECO:0007669"/>
    <property type="project" value="InterPro"/>
</dbReference>
<evidence type="ECO:0000256" key="14">
    <source>
        <dbReference type="ARBA" id="ARBA00032775"/>
    </source>
</evidence>
<dbReference type="Ensembl" id="ENSOCUT00000044333.1">
    <property type="protein sequence ID" value="ENSOCUP00000034987.1"/>
    <property type="gene ID" value="ENSOCUG00000039654.1"/>
</dbReference>
<evidence type="ECO:0000256" key="9">
    <source>
        <dbReference type="ARBA" id="ARBA00022982"/>
    </source>
</evidence>